<dbReference type="AlphaFoldDB" id="A0A9D3VT80"/>
<evidence type="ECO:0000313" key="3">
    <source>
        <dbReference type="Proteomes" id="UP000828251"/>
    </source>
</evidence>
<sequence>MVAGISEGHLKAVEQWRRQMAEDGGSEMAATWAANLGFLGFVLFFVCYGFGLGL</sequence>
<organism evidence="2 3">
    <name type="scientific">Gossypium stocksii</name>
    <dbReference type="NCBI Taxonomy" id="47602"/>
    <lineage>
        <taxon>Eukaryota</taxon>
        <taxon>Viridiplantae</taxon>
        <taxon>Streptophyta</taxon>
        <taxon>Embryophyta</taxon>
        <taxon>Tracheophyta</taxon>
        <taxon>Spermatophyta</taxon>
        <taxon>Magnoliopsida</taxon>
        <taxon>eudicotyledons</taxon>
        <taxon>Gunneridae</taxon>
        <taxon>Pentapetalae</taxon>
        <taxon>rosids</taxon>
        <taxon>malvids</taxon>
        <taxon>Malvales</taxon>
        <taxon>Malvaceae</taxon>
        <taxon>Malvoideae</taxon>
        <taxon>Gossypium</taxon>
    </lineage>
</organism>
<protein>
    <submittedName>
        <fullName evidence="2">Uncharacterized protein</fullName>
    </submittedName>
</protein>
<gene>
    <name evidence="2" type="ORF">J1N35_013099</name>
</gene>
<dbReference type="EMBL" id="JAIQCV010000005">
    <property type="protein sequence ID" value="KAH1096178.1"/>
    <property type="molecule type" value="Genomic_DNA"/>
</dbReference>
<keyword evidence="1" id="KW-1133">Transmembrane helix</keyword>
<name>A0A9D3VT80_9ROSI</name>
<proteinExistence type="predicted"/>
<comment type="caution">
    <text evidence="2">The sequence shown here is derived from an EMBL/GenBank/DDBJ whole genome shotgun (WGS) entry which is preliminary data.</text>
</comment>
<dbReference type="Proteomes" id="UP000828251">
    <property type="component" value="Unassembled WGS sequence"/>
</dbReference>
<reference evidence="2 3" key="1">
    <citation type="journal article" date="2021" name="Plant Biotechnol. J.">
        <title>Multi-omics assisted identification of the key and species-specific regulatory components of drought-tolerant mechanisms in Gossypium stocksii.</title>
        <authorList>
            <person name="Yu D."/>
            <person name="Ke L."/>
            <person name="Zhang D."/>
            <person name="Wu Y."/>
            <person name="Sun Y."/>
            <person name="Mei J."/>
            <person name="Sun J."/>
            <person name="Sun Y."/>
        </authorList>
    </citation>
    <scope>NUCLEOTIDE SEQUENCE [LARGE SCALE GENOMIC DNA]</scope>
    <source>
        <strain evidence="3">cv. E1</strain>
        <tissue evidence="2">Leaf</tissue>
    </source>
</reference>
<evidence type="ECO:0000256" key="1">
    <source>
        <dbReference type="SAM" id="Phobius"/>
    </source>
</evidence>
<keyword evidence="3" id="KW-1185">Reference proteome</keyword>
<evidence type="ECO:0000313" key="2">
    <source>
        <dbReference type="EMBL" id="KAH1096178.1"/>
    </source>
</evidence>
<keyword evidence="1" id="KW-0472">Membrane</keyword>
<keyword evidence="1" id="KW-0812">Transmembrane</keyword>
<accession>A0A9D3VT80</accession>
<feature type="transmembrane region" description="Helical" evidence="1">
    <location>
        <begin position="29"/>
        <end position="51"/>
    </location>
</feature>